<proteinExistence type="predicted"/>
<accession>A0A7J7JTR9</accession>
<evidence type="ECO:0000256" key="5">
    <source>
        <dbReference type="SAM" id="MobiDB-lite"/>
    </source>
</evidence>
<dbReference type="PANTHER" id="PTHR31817:SF5">
    <property type="match status" value="1"/>
</dbReference>
<keyword evidence="2" id="KW-0645">Protease</keyword>
<comment type="caution">
    <text evidence="6">The sequence shown here is derived from an EMBL/GenBank/DDBJ whole genome shotgun (WGS) entry which is preliminary data.</text>
</comment>
<feature type="compositionally biased region" description="Polar residues" evidence="5">
    <location>
        <begin position="1"/>
        <end position="10"/>
    </location>
</feature>
<dbReference type="AlphaFoldDB" id="A0A7J7JTR9"/>
<evidence type="ECO:0000313" key="6">
    <source>
        <dbReference type="EMBL" id="KAF6029041.1"/>
    </source>
</evidence>
<feature type="region of interest" description="Disordered" evidence="5">
    <location>
        <begin position="551"/>
        <end position="594"/>
    </location>
</feature>
<evidence type="ECO:0008006" key="8">
    <source>
        <dbReference type="Google" id="ProtNLM"/>
    </source>
</evidence>
<dbReference type="OrthoDB" id="449345at2759"/>
<dbReference type="GO" id="GO:0006508">
    <property type="term" value="P:proteolysis"/>
    <property type="evidence" value="ECO:0007669"/>
    <property type="project" value="UniProtKB-KW"/>
</dbReference>
<dbReference type="Pfam" id="PF08014">
    <property type="entry name" value="MATCAP"/>
    <property type="match status" value="1"/>
</dbReference>
<feature type="compositionally biased region" description="Polar residues" evidence="5">
    <location>
        <begin position="551"/>
        <end position="561"/>
    </location>
</feature>
<keyword evidence="3" id="KW-0378">Hydrolase</keyword>
<evidence type="ECO:0000256" key="2">
    <source>
        <dbReference type="ARBA" id="ARBA00022670"/>
    </source>
</evidence>
<evidence type="ECO:0000256" key="4">
    <source>
        <dbReference type="ARBA" id="ARBA00023049"/>
    </source>
</evidence>
<evidence type="ECO:0000256" key="1">
    <source>
        <dbReference type="ARBA" id="ARBA00001947"/>
    </source>
</evidence>
<keyword evidence="4" id="KW-0482">Metalloprotease</keyword>
<dbReference type="InterPro" id="IPR012548">
    <property type="entry name" value="MATCAP"/>
</dbReference>
<dbReference type="GO" id="GO:0008237">
    <property type="term" value="F:metallopeptidase activity"/>
    <property type="evidence" value="ECO:0007669"/>
    <property type="project" value="UniProtKB-KW"/>
</dbReference>
<keyword evidence="7" id="KW-1185">Reference proteome</keyword>
<protein>
    <recommendedName>
        <fullName evidence="8">KIAA0895</fullName>
    </recommendedName>
</protein>
<dbReference type="SMART" id="SM01154">
    <property type="entry name" value="DUF1704"/>
    <property type="match status" value="1"/>
</dbReference>
<comment type="cofactor">
    <cofactor evidence="1">
        <name>Zn(2+)</name>
        <dbReference type="ChEBI" id="CHEBI:29105"/>
    </cofactor>
</comment>
<feature type="region of interest" description="Disordered" evidence="5">
    <location>
        <begin position="1"/>
        <end position="21"/>
    </location>
</feature>
<evidence type="ECO:0000313" key="7">
    <source>
        <dbReference type="Proteomes" id="UP000593567"/>
    </source>
</evidence>
<sequence length="594" mass="67078">MATIANTDNRLPSRRKKQKANTIRVVDETPTKYTGSIYPTNLLQQQERFLTYGILPQFMLRASVSKVEAIANKPLGKISHKYLQNAIKILNLVKEKYTSGDEYFQQAFGDRIDIKSASAYLNQYLNSNGLDGHINIVFSSDLDCSARMMWHGPHVKQNRPEARKHTLIIKNSADNFYLREQGIICLANHEIGTHYLRSLNDGLQPWYADRKKFGLRSTRGYHFRKTEEGLAALNTVLQAKSRYLYGPALLYYIACMAESMTFKELFHHLEEYVYDPQRRWHYVMRVKRHLPDPNDLGGLGKDQCYFEGAMEILQGIDDLELPLIYSGTLCNDETSRVKRLARLDCLKLPSFLDDIDNYRHQLRWIGYINGILPKPPMRKVKHKKINSKLSLSISSGGRPTNSRQLAKRSKTISAFDVPQTPTNLVLIHDTEERVHNSPPLTETNTEVEAEGLLPITMAAVNDRREGTASKKSPTETNGCILEKIQSRLSFHDDLIKRVESKLTCASLSLRQSEKLMLNGLQGKTGLATSILPPVAQFCSSPIPPVSTSLTIMPRNGSSGSLDSGAKHSGNFSVQSRPPTLQSADKSVRNQSDWL</sequence>
<dbReference type="PANTHER" id="PTHR31817">
    <property type="match status" value="1"/>
</dbReference>
<name>A0A7J7JTR9_BUGNE</name>
<evidence type="ECO:0000256" key="3">
    <source>
        <dbReference type="ARBA" id="ARBA00022801"/>
    </source>
</evidence>
<feature type="compositionally biased region" description="Polar residues" evidence="5">
    <location>
        <begin position="569"/>
        <end position="594"/>
    </location>
</feature>
<reference evidence="6" key="1">
    <citation type="submission" date="2020-06" db="EMBL/GenBank/DDBJ databases">
        <title>Draft genome of Bugula neritina, a colonial animal packing powerful symbionts and potential medicines.</title>
        <authorList>
            <person name="Rayko M."/>
        </authorList>
    </citation>
    <scope>NUCLEOTIDE SEQUENCE [LARGE SCALE GENOMIC DNA]</scope>
    <source>
        <strain evidence="6">Kwan_BN1</strain>
    </source>
</reference>
<dbReference type="EMBL" id="VXIV02001860">
    <property type="protein sequence ID" value="KAF6029041.1"/>
    <property type="molecule type" value="Genomic_DNA"/>
</dbReference>
<dbReference type="Proteomes" id="UP000593567">
    <property type="component" value="Unassembled WGS sequence"/>
</dbReference>
<organism evidence="6 7">
    <name type="scientific">Bugula neritina</name>
    <name type="common">Brown bryozoan</name>
    <name type="synonym">Sertularia neritina</name>
    <dbReference type="NCBI Taxonomy" id="10212"/>
    <lineage>
        <taxon>Eukaryota</taxon>
        <taxon>Metazoa</taxon>
        <taxon>Spiralia</taxon>
        <taxon>Lophotrochozoa</taxon>
        <taxon>Bryozoa</taxon>
        <taxon>Gymnolaemata</taxon>
        <taxon>Cheilostomatida</taxon>
        <taxon>Flustrina</taxon>
        <taxon>Buguloidea</taxon>
        <taxon>Bugulidae</taxon>
        <taxon>Bugula</taxon>
    </lineage>
</organism>
<gene>
    <name evidence="6" type="ORF">EB796_012651</name>
</gene>